<dbReference type="AlphaFoldDB" id="A0AAV7HMF7"/>
<feature type="region of interest" description="Disordered" evidence="1">
    <location>
        <begin position="33"/>
        <end position="61"/>
    </location>
</feature>
<gene>
    <name evidence="2" type="ORF">IEQ34_000049</name>
</gene>
<keyword evidence="3" id="KW-1185">Reference proteome</keyword>
<evidence type="ECO:0000313" key="3">
    <source>
        <dbReference type="Proteomes" id="UP000775213"/>
    </source>
</evidence>
<evidence type="ECO:0000313" key="2">
    <source>
        <dbReference type="EMBL" id="KAH0470326.1"/>
    </source>
</evidence>
<reference evidence="2 3" key="1">
    <citation type="journal article" date="2021" name="Hortic Res">
        <title>Chromosome-scale assembly of the Dendrobium chrysotoxum genome enhances the understanding of orchid evolution.</title>
        <authorList>
            <person name="Zhang Y."/>
            <person name="Zhang G.Q."/>
            <person name="Zhang D."/>
            <person name="Liu X.D."/>
            <person name="Xu X.Y."/>
            <person name="Sun W.H."/>
            <person name="Yu X."/>
            <person name="Zhu X."/>
            <person name="Wang Z.W."/>
            <person name="Zhao X."/>
            <person name="Zhong W.Y."/>
            <person name="Chen H."/>
            <person name="Yin W.L."/>
            <person name="Huang T."/>
            <person name="Niu S.C."/>
            <person name="Liu Z.J."/>
        </authorList>
    </citation>
    <scope>NUCLEOTIDE SEQUENCE [LARGE SCALE GENOMIC DNA]</scope>
    <source>
        <strain evidence="2">Lindl</strain>
    </source>
</reference>
<accession>A0AAV7HMF7</accession>
<dbReference type="EMBL" id="JAGFBR010000001">
    <property type="protein sequence ID" value="KAH0470326.1"/>
    <property type="molecule type" value="Genomic_DNA"/>
</dbReference>
<sequence length="61" mass="7078">MSKHATRKTSNARKKAENLDSFHFLLKQAENPDLLADDPTIEPPIRQETMTGEDYSRVFMR</sequence>
<organism evidence="2 3">
    <name type="scientific">Dendrobium chrysotoxum</name>
    <name type="common">Orchid</name>
    <dbReference type="NCBI Taxonomy" id="161865"/>
    <lineage>
        <taxon>Eukaryota</taxon>
        <taxon>Viridiplantae</taxon>
        <taxon>Streptophyta</taxon>
        <taxon>Embryophyta</taxon>
        <taxon>Tracheophyta</taxon>
        <taxon>Spermatophyta</taxon>
        <taxon>Magnoliopsida</taxon>
        <taxon>Liliopsida</taxon>
        <taxon>Asparagales</taxon>
        <taxon>Orchidaceae</taxon>
        <taxon>Epidendroideae</taxon>
        <taxon>Malaxideae</taxon>
        <taxon>Dendrobiinae</taxon>
        <taxon>Dendrobium</taxon>
    </lineage>
</organism>
<evidence type="ECO:0000256" key="1">
    <source>
        <dbReference type="SAM" id="MobiDB-lite"/>
    </source>
</evidence>
<dbReference type="Proteomes" id="UP000775213">
    <property type="component" value="Unassembled WGS sequence"/>
</dbReference>
<name>A0AAV7HMF7_DENCH</name>
<proteinExistence type="predicted"/>
<comment type="caution">
    <text evidence="2">The sequence shown here is derived from an EMBL/GenBank/DDBJ whole genome shotgun (WGS) entry which is preliminary data.</text>
</comment>
<protein>
    <submittedName>
        <fullName evidence="2">Uncharacterized protein</fullName>
    </submittedName>
</protein>